<comment type="caution">
    <text evidence="3">The sequence shown here is derived from an EMBL/GenBank/DDBJ whole genome shotgun (WGS) entry which is preliminary data.</text>
</comment>
<keyword evidence="4" id="KW-1185">Reference proteome</keyword>
<gene>
    <name evidence="3" type="ORF">IB285_00480</name>
</gene>
<reference evidence="3 4" key="1">
    <citation type="submission" date="2020-09" db="EMBL/GenBank/DDBJ databases">
        <authorList>
            <person name="Yoon J.-W."/>
        </authorList>
    </citation>
    <scope>NUCLEOTIDE SEQUENCE [LARGE SCALE GENOMIC DNA]</scope>
    <source>
        <strain evidence="3 4">KMU-140</strain>
    </source>
</reference>
<evidence type="ECO:0000256" key="2">
    <source>
        <dbReference type="SAM" id="SignalP"/>
    </source>
</evidence>
<dbReference type="EMBL" id="JACXLC010000001">
    <property type="protein sequence ID" value="MBD2840726.1"/>
    <property type="molecule type" value="Genomic_DNA"/>
</dbReference>
<evidence type="ECO:0000313" key="4">
    <source>
        <dbReference type="Proteomes" id="UP000635384"/>
    </source>
</evidence>
<feature type="region of interest" description="Disordered" evidence="1">
    <location>
        <begin position="84"/>
        <end position="109"/>
    </location>
</feature>
<feature type="compositionally biased region" description="Acidic residues" evidence="1">
    <location>
        <begin position="34"/>
        <end position="46"/>
    </location>
</feature>
<protein>
    <submittedName>
        <fullName evidence="3">Uncharacterized protein</fullName>
    </submittedName>
</protein>
<sequence>MAISLLVSSALLASIQAQAAPQTGGEEPQAVEATAEDDALLGDANDEPAVAEAATDEDKVICRRTRITGSRFNKKLCGTKAQWEAMSRRGKNATEELRNRGRSIAQPGS</sequence>
<feature type="signal peptide" evidence="2">
    <location>
        <begin position="1"/>
        <end position="19"/>
    </location>
</feature>
<name>A0ABR8KKE1_9SPHN</name>
<feature type="region of interest" description="Disordered" evidence="1">
    <location>
        <begin position="19"/>
        <end position="52"/>
    </location>
</feature>
<proteinExistence type="predicted"/>
<dbReference type="Proteomes" id="UP000635384">
    <property type="component" value="Unassembled WGS sequence"/>
</dbReference>
<keyword evidence="2" id="KW-0732">Signal</keyword>
<accession>A0ABR8KKE1</accession>
<evidence type="ECO:0000313" key="3">
    <source>
        <dbReference type="EMBL" id="MBD2840726.1"/>
    </source>
</evidence>
<dbReference type="RefSeq" id="WP_190786338.1">
    <property type="nucleotide sequence ID" value="NZ_JACXLC010000001.1"/>
</dbReference>
<evidence type="ECO:0000256" key="1">
    <source>
        <dbReference type="SAM" id="MobiDB-lite"/>
    </source>
</evidence>
<feature type="chain" id="PRO_5046935232" evidence="2">
    <location>
        <begin position="20"/>
        <end position="109"/>
    </location>
</feature>
<organism evidence="3 4">
    <name type="scientific">Erythrobacter rubeus</name>
    <dbReference type="NCBI Taxonomy" id="2760803"/>
    <lineage>
        <taxon>Bacteria</taxon>
        <taxon>Pseudomonadati</taxon>
        <taxon>Pseudomonadota</taxon>
        <taxon>Alphaproteobacteria</taxon>
        <taxon>Sphingomonadales</taxon>
        <taxon>Erythrobacteraceae</taxon>
        <taxon>Erythrobacter/Porphyrobacter group</taxon>
        <taxon>Erythrobacter</taxon>
    </lineage>
</organism>